<comment type="caution">
    <text evidence="1">The sequence shown here is derived from an EMBL/GenBank/DDBJ whole genome shotgun (WGS) entry which is preliminary data.</text>
</comment>
<dbReference type="Proteomes" id="UP001153076">
    <property type="component" value="Unassembled WGS sequence"/>
</dbReference>
<evidence type="ECO:0000313" key="2">
    <source>
        <dbReference type="Proteomes" id="UP001153076"/>
    </source>
</evidence>
<accession>A0A9Q1JIT9</accession>
<organism evidence="1 2">
    <name type="scientific">Carnegiea gigantea</name>
    <dbReference type="NCBI Taxonomy" id="171969"/>
    <lineage>
        <taxon>Eukaryota</taxon>
        <taxon>Viridiplantae</taxon>
        <taxon>Streptophyta</taxon>
        <taxon>Embryophyta</taxon>
        <taxon>Tracheophyta</taxon>
        <taxon>Spermatophyta</taxon>
        <taxon>Magnoliopsida</taxon>
        <taxon>eudicotyledons</taxon>
        <taxon>Gunneridae</taxon>
        <taxon>Pentapetalae</taxon>
        <taxon>Caryophyllales</taxon>
        <taxon>Cactineae</taxon>
        <taxon>Cactaceae</taxon>
        <taxon>Cactoideae</taxon>
        <taxon>Echinocereeae</taxon>
        <taxon>Carnegiea</taxon>
    </lineage>
</organism>
<name>A0A9Q1JIT9_9CARY</name>
<protein>
    <submittedName>
        <fullName evidence="1">Uncharacterized protein</fullName>
    </submittedName>
</protein>
<proteinExistence type="predicted"/>
<dbReference type="EMBL" id="JAKOGI010001650">
    <property type="protein sequence ID" value="KAJ8424564.1"/>
    <property type="molecule type" value="Genomic_DNA"/>
</dbReference>
<reference evidence="1" key="1">
    <citation type="submission" date="2022-04" db="EMBL/GenBank/DDBJ databases">
        <title>Carnegiea gigantea Genome sequencing and assembly v2.</title>
        <authorList>
            <person name="Copetti D."/>
            <person name="Sanderson M.J."/>
            <person name="Burquez A."/>
            <person name="Wojciechowski M.F."/>
        </authorList>
    </citation>
    <scope>NUCLEOTIDE SEQUENCE</scope>
    <source>
        <strain evidence="1">SGP5-SGP5p</strain>
        <tissue evidence="1">Aerial part</tissue>
    </source>
</reference>
<gene>
    <name evidence="1" type="ORF">Cgig2_020713</name>
</gene>
<dbReference type="AlphaFoldDB" id="A0A9Q1JIT9"/>
<keyword evidence="2" id="KW-1185">Reference proteome</keyword>
<sequence length="156" mass="18315">MLSLISRLSILSMLSLIPLKSRFSRNLRDQVMTSRSSTISTRLPGKFNTTTISAKAESTGTTHTANAPLRRWCMGLRASIFMEVMEFLTWFRQIGDLERQRRKKAVSRALHWRRIGGMERRRGKKAVNGRLRRRRVWHTRYPSFLDLKVEVCFQLF</sequence>
<evidence type="ECO:0000313" key="1">
    <source>
        <dbReference type="EMBL" id="KAJ8424564.1"/>
    </source>
</evidence>